<dbReference type="AlphaFoldDB" id="A0A2V2LAY7"/>
<comment type="similarity">
    <text evidence="1">Belongs to the transposase 8 family.</text>
</comment>
<organism evidence="2 3">
    <name type="scientific">Meridianimarinicoccus roseus</name>
    <dbReference type="NCBI Taxonomy" id="2072018"/>
    <lineage>
        <taxon>Bacteria</taxon>
        <taxon>Pseudomonadati</taxon>
        <taxon>Pseudomonadota</taxon>
        <taxon>Alphaproteobacteria</taxon>
        <taxon>Rhodobacterales</taxon>
        <taxon>Paracoccaceae</taxon>
        <taxon>Meridianimarinicoccus</taxon>
    </lineage>
</organism>
<protein>
    <recommendedName>
        <fullName evidence="4">Transposase</fullName>
    </recommendedName>
</protein>
<sequence>METTNEFLTRLGVEVSQTGSRRWPDRVKARVVAETLVPGTTVNDVARKYDLRPNQLSAWRRMAKDGDLVLPAPKGEAEFAPLVVFDAENRPTAEDAEPAPSAIEIMAGSVAVRLDGATPAGRIAEIVRALGGGT</sequence>
<comment type="caution">
    <text evidence="2">The sequence shown here is derived from an EMBL/GenBank/DDBJ whole genome shotgun (WGS) entry which is preliminary data.</text>
</comment>
<dbReference type="Pfam" id="PF01527">
    <property type="entry name" value="HTH_Tnp_1"/>
    <property type="match status" value="1"/>
</dbReference>
<dbReference type="PANTHER" id="PTHR37936:SF3">
    <property type="entry name" value="TRANSPOSASE INSC FOR INSERTION ELEMENT IS2A-RELATED"/>
    <property type="match status" value="1"/>
</dbReference>
<keyword evidence="3" id="KW-1185">Reference proteome</keyword>
<gene>
    <name evidence="2" type="ORF">DKT77_12610</name>
</gene>
<proteinExistence type="inferred from homology"/>
<dbReference type="GO" id="GO:0043565">
    <property type="term" value="F:sequence-specific DNA binding"/>
    <property type="evidence" value="ECO:0007669"/>
    <property type="project" value="InterPro"/>
</dbReference>
<dbReference type="InterPro" id="IPR010921">
    <property type="entry name" value="Trp_repressor/repl_initiator"/>
</dbReference>
<reference evidence="2 3" key="1">
    <citation type="submission" date="2018-05" db="EMBL/GenBank/DDBJ databases">
        <title>Rhodobacteraceae gen. nov., sp. nov. isolated from sea water.</title>
        <authorList>
            <person name="Ren Y."/>
        </authorList>
    </citation>
    <scope>NUCLEOTIDE SEQUENCE [LARGE SCALE GENOMIC DNA]</scope>
    <source>
        <strain evidence="2 3">TG-679</strain>
    </source>
</reference>
<dbReference type="GO" id="GO:0004803">
    <property type="term" value="F:transposase activity"/>
    <property type="evidence" value="ECO:0007669"/>
    <property type="project" value="InterPro"/>
</dbReference>
<dbReference type="PANTHER" id="PTHR37936">
    <property type="entry name" value="TRANSPOSASE INSC FOR INSERTION ELEMENT IS2A-RELATED"/>
    <property type="match status" value="1"/>
</dbReference>
<accession>A0A2V2LAY7</accession>
<dbReference type="GO" id="GO:0006313">
    <property type="term" value="P:DNA transposition"/>
    <property type="evidence" value="ECO:0007669"/>
    <property type="project" value="InterPro"/>
</dbReference>
<dbReference type="InterPro" id="IPR036388">
    <property type="entry name" value="WH-like_DNA-bd_sf"/>
</dbReference>
<name>A0A2V2LAY7_9RHOB</name>
<dbReference type="RefSeq" id="WP_109812041.1">
    <property type="nucleotide sequence ID" value="NZ_QGKU01000038.1"/>
</dbReference>
<evidence type="ECO:0008006" key="4">
    <source>
        <dbReference type="Google" id="ProtNLM"/>
    </source>
</evidence>
<dbReference type="SUPFAM" id="SSF48295">
    <property type="entry name" value="TrpR-like"/>
    <property type="match status" value="1"/>
</dbReference>
<dbReference type="EMBL" id="QGKU01000038">
    <property type="protein sequence ID" value="PWR02372.1"/>
    <property type="molecule type" value="Genomic_DNA"/>
</dbReference>
<dbReference type="InterPro" id="IPR002514">
    <property type="entry name" value="Transposase_8"/>
</dbReference>
<dbReference type="NCBIfam" id="NF047595">
    <property type="entry name" value="IS66_ISRel24_TnpA"/>
    <property type="match status" value="1"/>
</dbReference>
<evidence type="ECO:0000256" key="1">
    <source>
        <dbReference type="ARBA" id="ARBA00009964"/>
    </source>
</evidence>
<evidence type="ECO:0000313" key="2">
    <source>
        <dbReference type="EMBL" id="PWR02372.1"/>
    </source>
</evidence>
<dbReference type="Proteomes" id="UP000245680">
    <property type="component" value="Unassembled WGS sequence"/>
</dbReference>
<dbReference type="Gene3D" id="1.10.10.10">
    <property type="entry name" value="Winged helix-like DNA-binding domain superfamily/Winged helix DNA-binding domain"/>
    <property type="match status" value="1"/>
</dbReference>
<evidence type="ECO:0000313" key="3">
    <source>
        <dbReference type="Proteomes" id="UP000245680"/>
    </source>
</evidence>
<dbReference type="OrthoDB" id="9800877at2"/>